<reference evidence="2" key="1">
    <citation type="submission" date="2005-09" db="EMBL/GenBank/DDBJ databases">
        <title>Annotation of the Aspergillus terreus NIH2624 genome.</title>
        <authorList>
            <person name="Birren B.W."/>
            <person name="Lander E.S."/>
            <person name="Galagan J.E."/>
            <person name="Nusbaum C."/>
            <person name="Devon K."/>
            <person name="Henn M."/>
            <person name="Ma L.-J."/>
            <person name="Jaffe D.B."/>
            <person name="Butler J."/>
            <person name="Alvarez P."/>
            <person name="Gnerre S."/>
            <person name="Grabherr M."/>
            <person name="Kleber M."/>
            <person name="Mauceli E.W."/>
            <person name="Brockman W."/>
            <person name="Rounsley S."/>
            <person name="Young S.K."/>
            <person name="LaButti K."/>
            <person name="Pushparaj V."/>
            <person name="DeCaprio D."/>
            <person name="Crawford M."/>
            <person name="Koehrsen M."/>
            <person name="Engels R."/>
            <person name="Montgomery P."/>
            <person name="Pearson M."/>
            <person name="Howarth C."/>
            <person name="Larson L."/>
            <person name="Luoma S."/>
            <person name="White J."/>
            <person name="Alvarado L."/>
            <person name="Kodira C.D."/>
            <person name="Zeng Q."/>
            <person name="Oleary S."/>
            <person name="Yandava C."/>
            <person name="Denning D.W."/>
            <person name="Nierman W.C."/>
            <person name="Milne T."/>
            <person name="Madden K."/>
        </authorList>
    </citation>
    <scope>NUCLEOTIDE SEQUENCE [LARGE SCALE GENOMIC DNA]</scope>
    <source>
        <strain evidence="2">NIH 2624 / FGSC A1156</strain>
    </source>
</reference>
<dbReference type="Proteomes" id="UP000007963">
    <property type="component" value="Unassembled WGS sequence"/>
</dbReference>
<sequence>MCRYLVANMKSMRKHWQTVHQWSQYPERGRGPQSQQAARTAELQRSYETAWEQAEAARTAAPVEATQLHDANPWLRMTRWTEYLQDIPPAGLIHNALKEGGLPPTSLDAYWPSPAPPAELHALYP</sequence>
<dbReference type="STRING" id="341663.Q0CRU9"/>
<dbReference type="RefSeq" id="XP_001212763.1">
    <property type="nucleotide sequence ID" value="XM_001212763.1"/>
</dbReference>
<dbReference type="EMBL" id="CH476598">
    <property type="protein sequence ID" value="EAU35387.1"/>
    <property type="molecule type" value="Genomic_DNA"/>
</dbReference>
<evidence type="ECO:0000313" key="2">
    <source>
        <dbReference type="Proteomes" id="UP000007963"/>
    </source>
</evidence>
<dbReference type="VEuPathDB" id="FungiDB:ATEG_03585"/>
<evidence type="ECO:0000313" key="1">
    <source>
        <dbReference type="EMBL" id="EAU35387.1"/>
    </source>
</evidence>
<accession>Q0CRU9</accession>
<dbReference type="GeneID" id="4318245"/>
<proteinExistence type="predicted"/>
<dbReference type="AlphaFoldDB" id="Q0CRU9"/>
<gene>
    <name evidence="1" type="ORF">ATEG_03585</name>
</gene>
<protein>
    <submittedName>
        <fullName evidence="1">Uncharacterized protein</fullName>
    </submittedName>
</protein>
<dbReference type="OrthoDB" id="4505768at2759"/>
<name>Q0CRU9_ASPTN</name>
<organism evidence="1 2">
    <name type="scientific">Aspergillus terreus (strain NIH 2624 / FGSC A1156)</name>
    <dbReference type="NCBI Taxonomy" id="341663"/>
    <lineage>
        <taxon>Eukaryota</taxon>
        <taxon>Fungi</taxon>
        <taxon>Dikarya</taxon>
        <taxon>Ascomycota</taxon>
        <taxon>Pezizomycotina</taxon>
        <taxon>Eurotiomycetes</taxon>
        <taxon>Eurotiomycetidae</taxon>
        <taxon>Eurotiales</taxon>
        <taxon>Aspergillaceae</taxon>
        <taxon>Aspergillus</taxon>
        <taxon>Aspergillus subgen. Circumdati</taxon>
    </lineage>
</organism>
<dbReference type="HOGENOM" id="CLU_1992171_0_0_1"/>